<protein>
    <submittedName>
        <fullName evidence="1">Uncharacterized protein</fullName>
    </submittedName>
</protein>
<organism evidence="1 2">
    <name type="scientific">Rhypophila decipiens</name>
    <dbReference type="NCBI Taxonomy" id="261697"/>
    <lineage>
        <taxon>Eukaryota</taxon>
        <taxon>Fungi</taxon>
        <taxon>Dikarya</taxon>
        <taxon>Ascomycota</taxon>
        <taxon>Pezizomycotina</taxon>
        <taxon>Sordariomycetes</taxon>
        <taxon>Sordariomycetidae</taxon>
        <taxon>Sordariales</taxon>
        <taxon>Naviculisporaceae</taxon>
        <taxon>Rhypophila</taxon>
    </lineage>
</organism>
<reference evidence="1" key="2">
    <citation type="submission" date="2023-05" db="EMBL/GenBank/DDBJ databases">
        <authorList>
            <consortium name="Lawrence Berkeley National Laboratory"/>
            <person name="Steindorff A."/>
            <person name="Hensen N."/>
            <person name="Bonometti L."/>
            <person name="Westerberg I."/>
            <person name="Brannstrom I.O."/>
            <person name="Guillou S."/>
            <person name="Cros-Aarteil S."/>
            <person name="Calhoun S."/>
            <person name="Haridas S."/>
            <person name="Kuo A."/>
            <person name="Mondo S."/>
            <person name="Pangilinan J."/>
            <person name="Riley R."/>
            <person name="Labutti K."/>
            <person name="Andreopoulos B."/>
            <person name="Lipzen A."/>
            <person name="Chen C."/>
            <person name="Yanf M."/>
            <person name="Daum C."/>
            <person name="Ng V."/>
            <person name="Clum A."/>
            <person name="Ohm R."/>
            <person name="Martin F."/>
            <person name="Silar P."/>
            <person name="Natvig D."/>
            <person name="Lalanne C."/>
            <person name="Gautier V."/>
            <person name="Ament-Velasquez S.L."/>
            <person name="Kruys A."/>
            <person name="Hutchinson M.I."/>
            <person name="Powell A.J."/>
            <person name="Barry K."/>
            <person name="Miller A.N."/>
            <person name="Grigoriev I.V."/>
            <person name="Debuchy R."/>
            <person name="Gladieux P."/>
            <person name="Thoren M.H."/>
            <person name="Johannesson H."/>
        </authorList>
    </citation>
    <scope>NUCLEOTIDE SEQUENCE</scope>
    <source>
        <strain evidence="1">PSN293</strain>
    </source>
</reference>
<name>A0AAN7B3J8_9PEZI</name>
<dbReference type="EMBL" id="MU858148">
    <property type="protein sequence ID" value="KAK4211476.1"/>
    <property type="molecule type" value="Genomic_DNA"/>
</dbReference>
<comment type="caution">
    <text evidence="1">The sequence shown here is derived from an EMBL/GenBank/DDBJ whole genome shotgun (WGS) entry which is preliminary data.</text>
</comment>
<evidence type="ECO:0000313" key="2">
    <source>
        <dbReference type="Proteomes" id="UP001301769"/>
    </source>
</evidence>
<reference evidence="1" key="1">
    <citation type="journal article" date="2023" name="Mol. Phylogenet. Evol.">
        <title>Genome-scale phylogeny and comparative genomics of the fungal order Sordariales.</title>
        <authorList>
            <person name="Hensen N."/>
            <person name="Bonometti L."/>
            <person name="Westerberg I."/>
            <person name="Brannstrom I.O."/>
            <person name="Guillou S."/>
            <person name="Cros-Aarteil S."/>
            <person name="Calhoun S."/>
            <person name="Haridas S."/>
            <person name="Kuo A."/>
            <person name="Mondo S."/>
            <person name="Pangilinan J."/>
            <person name="Riley R."/>
            <person name="LaButti K."/>
            <person name="Andreopoulos B."/>
            <person name="Lipzen A."/>
            <person name="Chen C."/>
            <person name="Yan M."/>
            <person name="Daum C."/>
            <person name="Ng V."/>
            <person name="Clum A."/>
            <person name="Steindorff A."/>
            <person name="Ohm R.A."/>
            <person name="Martin F."/>
            <person name="Silar P."/>
            <person name="Natvig D.O."/>
            <person name="Lalanne C."/>
            <person name="Gautier V."/>
            <person name="Ament-Velasquez S.L."/>
            <person name="Kruys A."/>
            <person name="Hutchinson M.I."/>
            <person name="Powell A.J."/>
            <person name="Barry K."/>
            <person name="Miller A.N."/>
            <person name="Grigoriev I.V."/>
            <person name="Debuchy R."/>
            <person name="Gladieux P."/>
            <person name="Hiltunen Thoren M."/>
            <person name="Johannesson H."/>
        </authorList>
    </citation>
    <scope>NUCLEOTIDE SEQUENCE</scope>
    <source>
        <strain evidence="1">PSN293</strain>
    </source>
</reference>
<proteinExistence type="predicted"/>
<dbReference type="AlphaFoldDB" id="A0AAN7B3J8"/>
<dbReference type="Proteomes" id="UP001301769">
    <property type="component" value="Unassembled WGS sequence"/>
</dbReference>
<sequence>MALLKLSFGVSLSKLAALLVIGNAFFVAAEDIALPNIKRRGHTTTTMTVTSTAAPITTTVNPRDPTITWKPPGWTVTVAPPDHTQVITSPGCLTYSFISPPADHPTSVSTVTVTVRDTVTITNPSRLPLITQTIFPTPTVTLTTPRGTVISVHCTNTLVVSYYDKPDAPATYTFSVWQSTSFITGLCKSTTTWTTTIPGVVLPTTTLQDWEYFSSGSTLATKYSIAILDLTQVTFPGVTTSTRCDPSLNPSPAITTTTVRFNRQSTTTITTKVPDPSACVKPAVHRREADSFDQELPARQVTASPIEVRTVVYTTVTVIDNTIRTLTGTAIVDVVTQSFPRTSIIWTTLTGTETVKVTSRVCPTLAL</sequence>
<gene>
    <name evidence="1" type="ORF">QBC37DRAFT_12448</name>
</gene>
<accession>A0AAN7B3J8</accession>
<keyword evidence="2" id="KW-1185">Reference proteome</keyword>
<evidence type="ECO:0000313" key="1">
    <source>
        <dbReference type="EMBL" id="KAK4211476.1"/>
    </source>
</evidence>